<dbReference type="AlphaFoldDB" id="M7TFD6"/>
<dbReference type="GO" id="GO:0016020">
    <property type="term" value="C:membrane"/>
    <property type="evidence" value="ECO:0007669"/>
    <property type="project" value="UniProtKB-SubCell"/>
</dbReference>
<keyword evidence="10" id="KW-1185">Reference proteome</keyword>
<feature type="compositionally biased region" description="Polar residues" evidence="6">
    <location>
        <begin position="304"/>
        <end position="316"/>
    </location>
</feature>
<dbReference type="KEGG" id="ela:UCREL1_7591"/>
<dbReference type="Proteomes" id="UP000012174">
    <property type="component" value="Unassembled WGS sequence"/>
</dbReference>
<feature type="transmembrane region" description="Helical" evidence="7">
    <location>
        <begin position="122"/>
        <end position="147"/>
    </location>
</feature>
<evidence type="ECO:0000259" key="8">
    <source>
        <dbReference type="Pfam" id="PF20684"/>
    </source>
</evidence>
<evidence type="ECO:0000256" key="4">
    <source>
        <dbReference type="ARBA" id="ARBA00023136"/>
    </source>
</evidence>
<feature type="transmembrane region" description="Helical" evidence="7">
    <location>
        <begin position="154"/>
        <end position="180"/>
    </location>
</feature>
<organism evidence="9 10">
    <name type="scientific">Eutypa lata (strain UCR-EL1)</name>
    <name type="common">Grapevine dieback disease fungus</name>
    <name type="synonym">Eutypa armeniacae</name>
    <dbReference type="NCBI Taxonomy" id="1287681"/>
    <lineage>
        <taxon>Eukaryota</taxon>
        <taxon>Fungi</taxon>
        <taxon>Dikarya</taxon>
        <taxon>Ascomycota</taxon>
        <taxon>Pezizomycotina</taxon>
        <taxon>Sordariomycetes</taxon>
        <taxon>Xylariomycetidae</taxon>
        <taxon>Xylariales</taxon>
        <taxon>Diatrypaceae</taxon>
        <taxon>Eutypa</taxon>
    </lineage>
</organism>
<feature type="region of interest" description="Disordered" evidence="6">
    <location>
        <begin position="299"/>
        <end position="391"/>
    </location>
</feature>
<comment type="similarity">
    <text evidence="5">Belongs to the SAT4 family.</text>
</comment>
<evidence type="ECO:0000256" key="5">
    <source>
        <dbReference type="ARBA" id="ARBA00038359"/>
    </source>
</evidence>
<accession>M7TFD6</accession>
<feature type="transmembrane region" description="Helical" evidence="7">
    <location>
        <begin position="203"/>
        <end position="228"/>
    </location>
</feature>
<dbReference type="HOGENOM" id="CLU_028200_12_0_1"/>
<dbReference type="Pfam" id="PF20684">
    <property type="entry name" value="Fung_rhodopsin"/>
    <property type="match status" value="1"/>
</dbReference>
<keyword evidence="3 7" id="KW-1133">Transmembrane helix</keyword>
<dbReference type="InterPro" id="IPR052337">
    <property type="entry name" value="SAT4-like"/>
</dbReference>
<keyword evidence="2 7" id="KW-0812">Transmembrane</keyword>
<name>M7TFD6_EUTLA</name>
<protein>
    <submittedName>
        <fullName evidence="9">Putative integral membrane protein</fullName>
    </submittedName>
</protein>
<proteinExistence type="inferred from homology"/>
<reference evidence="10" key="1">
    <citation type="journal article" date="2013" name="Genome Announc.">
        <title>Draft genome sequence of the grapevine dieback fungus Eutypa lata UCR-EL1.</title>
        <authorList>
            <person name="Blanco-Ulate B."/>
            <person name="Rolshausen P.E."/>
            <person name="Cantu D."/>
        </authorList>
    </citation>
    <scope>NUCLEOTIDE SEQUENCE [LARGE SCALE GENOMIC DNA]</scope>
    <source>
        <strain evidence="10">UCR-EL1</strain>
    </source>
</reference>
<comment type="subcellular location">
    <subcellularLocation>
        <location evidence="1">Membrane</location>
        <topology evidence="1">Multi-pass membrane protein</topology>
    </subcellularLocation>
</comment>
<dbReference type="EMBL" id="KB706866">
    <property type="protein sequence ID" value="EMR65430.1"/>
    <property type="molecule type" value="Genomic_DNA"/>
</dbReference>
<feature type="transmembrane region" description="Helical" evidence="7">
    <location>
        <begin position="240"/>
        <end position="260"/>
    </location>
</feature>
<evidence type="ECO:0000256" key="2">
    <source>
        <dbReference type="ARBA" id="ARBA00022692"/>
    </source>
</evidence>
<gene>
    <name evidence="9" type="ORF">UCREL1_7591</name>
</gene>
<dbReference type="eggNOG" id="ENOG502SH77">
    <property type="taxonomic scope" value="Eukaryota"/>
</dbReference>
<feature type="compositionally biased region" description="Polar residues" evidence="6">
    <location>
        <begin position="323"/>
        <end position="357"/>
    </location>
</feature>
<dbReference type="PANTHER" id="PTHR33048">
    <property type="entry name" value="PTH11-LIKE INTEGRAL MEMBRANE PROTEIN (AFU_ORTHOLOGUE AFUA_5G11245)"/>
    <property type="match status" value="1"/>
</dbReference>
<evidence type="ECO:0000256" key="7">
    <source>
        <dbReference type="SAM" id="Phobius"/>
    </source>
</evidence>
<evidence type="ECO:0000313" key="9">
    <source>
        <dbReference type="EMBL" id="EMR65430.1"/>
    </source>
</evidence>
<dbReference type="PANTHER" id="PTHR33048:SF124">
    <property type="entry name" value="INTEGRAL MEMBRANE PROTEIN"/>
    <property type="match status" value="1"/>
</dbReference>
<dbReference type="OMA" id="WMASVTI"/>
<dbReference type="OrthoDB" id="5401779at2759"/>
<dbReference type="InterPro" id="IPR049326">
    <property type="entry name" value="Rhodopsin_dom_fungi"/>
</dbReference>
<evidence type="ECO:0000256" key="3">
    <source>
        <dbReference type="ARBA" id="ARBA00022989"/>
    </source>
</evidence>
<evidence type="ECO:0000313" key="10">
    <source>
        <dbReference type="Proteomes" id="UP000012174"/>
    </source>
</evidence>
<evidence type="ECO:0000256" key="6">
    <source>
        <dbReference type="SAM" id="MobiDB-lite"/>
    </source>
</evidence>
<feature type="domain" description="Rhodopsin" evidence="8">
    <location>
        <begin position="105"/>
        <end position="281"/>
    </location>
</feature>
<sequence length="391" mass="42614">MIPCPYQSLPDSHEGPSHEHINVNDDMSTLSGFPSINGVATLLPPPEGYKVNFNNPQRQYETEMYSVAAVGNLLMLLFLSQRLYTKIFLTKGLQLDDDTFIAGNQGVHAWELPVEEYEKFRLIVYISAPVFVPCGSFAKIALLVFYLRLSPQRWFSVAIWTTVGIIAIYSPVITFSLLFACHPVRKAYSVIEAVDGTCLTLPALYIAVAICNIVTDVILFTLPLPMVYSLNMPKAQKWGVVLVFGIGSITVITSVIRASILPSLFNNPDQSWVTAPASFWVDREEEELEFQILSQMGAKKHNSSDGGSNTVSSQFSALAPSGASRSPTLTSITSGRHLSCQNTVAPQRGQNSRSTPGVLSYDFSIPSGRVEKPSGRLTAPSAAVSDPEAGT</sequence>
<keyword evidence="4 7" id="KW-0472">Membrane</keyword>
<evidence type="ECO:0000256" key="1">
    <source>
        <dbReference type="ARBA" id="ARBA00004141"/>
    </source>
</evidence>